<accession>A0A8K0UEC2</accession>
<keyword evidence="7" id="KW-1185">Reference proteome</keyword>
<name>A0A8K0UEC2_9AGAR</name>
<dbReference type="EMBL" id="JAEVFJ010000052">
    <property type="protein sequence ID" value="KAH8081333.1"/>
    <property type="molecule type" value="Genomic_DNA"/>
</dbReference>
<comment type="caution">
    <text evidence="6">The sequence shown here is derived from an EMBL/GenBank/DDBJ whole genome shotgun (WGS) entry which is preliminary data.</text>
</comment>
<evidence type="ECO:0000313" key="7">
    <source>
        <dbReference type="Proteomes" id="UP000813824"/>
    </source>
</evidence>
<comment type="subcellular location">
    <subcellularLocation>
        <location evidence="1">Cytoplasm</location>
    </subcellularLocation>
</comment>
<dbReference type="SUPFAM" id="SSF48371">
    <property type="entry name" value="ARM repeat"/>
    <property type="match status" value="1"/>
</dbReference>
<dbReference type="OrthoDB" id="7862313at2759"/>
<evidence type="ECO:0000256" key="1">
    <source>
        <dbReference type="ARBA" id="ARBA00004496"/>
    </source>
</evidence>
<reference evidence="6" key="1">
    <citation type="journal article" date="2021" name="New Phytol.">
        <title>Evolutionary innovations through gain and loss of genes in the ectomycorrhizal Boletales.</title>
        <authorList>
            <person name="Wu G."/>
            <person name="Miyauchi S."/>
            <person name="Morin E."/>
            <person name="Kuo A."/>
            <person name="Drula E."/>
            <person name="Varga T."/>
            <person name="Kohler A."/>
            <person name="Feng B."/>
            <person name="Cao Y."/>
            <person name="Lipzen A."/>
            <person name="Daum C."/>
            <person name="Hundley H."/>
            <person name="Pangilinan J."/>
            <person name="Johnson J."/>
            <person name="Barry K."/>
            <person name="LaButti K."/>
            <person name="Ng V."/>
            <person name="Ahrendt S."/>
            <person name="Min B."/>
            <person name="Choi I.G."/>
            <person name="Park H."/>
            <person name="Plett J.M."/>
            <person name="Magnuson J."/>
            <person name="Spatafora J.W."/>
            <person name="Nagy L.G."/>
            <person name="Henrissat B."/>
            <person name="Grigoriev I.V."/>
            <person name="Yang Z.L."/>
            <person name="Xu J."/>
            <person name="Martin F.M."/>
        </authorList>
    </citation>
    <scope>NUCLEOTIDE SEQUENCE</scope>
    <source>
        <strain evidence="6">KKN 215</strain>
    </source>
</reference>
<proteinExistence type="predicted"/>
<dbReference type="InterPro" id="IPR040122">
    <property type="entry name" value="Importin_beta"/>
</dbReference>
<evidence type="ECO:0000256" key="5">
    <source>
        <dbReference type="ARBA" id="ARBA00022927"/>
    </source>
</evidence>
<evidence type="ECO:0000256" key="3">
    <source>
        <dbReference type="ARBA" id="ARBA00022490"/>
    </source>
</evidence>
<sequence>MAAIVQRGPYGFDVQESALRTFNEIAASQPAEKLITDLTEHYAALNGQDDQQFNVLLGIALSVEEHQDAVHGDLERILNLVSQALKTGNTDIQNAASLTILQLCEVLGGEDGDALEGWDAEGSVTSVLKSLVTDAETQFFAVNAIKSFVSLKTTIAASHVSYVLDDLATLLDDPAAPVLVKAAVVATMREVMDVAETEEFAPYADATIARLTPLFSLTDDEDDLRLRAASLNTISSIAVTVGPDDFRPFLVLSMESAIEGLEHGQPWAVAPSLSVFTSVAILYQAGELAPYVSRIEQVVLESLKIPTSLQDDAELADLLKAARPSFLHVGKLVGSADALVPHIEEYADVLLSHLSHPAWQVREAAVEALFELVIEASEQELFTKAKLKLLVQKIVPAVLALYENEQHYKVVVIINKGFAAAMEAVGQVVAEDNLDDVSNMVIQILNGEAICQLDPSTPPGRIASENLAVSALKMLQTYLFTHPTNLRSFWGPIAKHTEQARPTAQRIGALNCLLGAILGSRERVTPHTNTILDILFRAMSDSNAGVQAHACFVSGHLVEQTKADLTATAPRLLTIYRNLVDLEPEEAPIPELVDIMGKIREQGMGAVSRMYLRNPALVPIAEFMPKILGIVPCRHDIDANNPAYNAMSRATILNPDIAAEYGGAMMQSFIKVLEPGYPREMLDNTVREKLLETLRLVVDDEEEE</sequence>
<keyword evidence="4" id="KW-0677">Repeat</keyword>
<dbReference type="InterPro" id="IPR011989">
    <property type="entry name" value="ARM-like"/>
</dbReference>
<keyword evidence="2" id="KW-0813">Transport</keyword>
<dbReference type="Proteomes" id="UP000813824">
    <property type="component" value="Unassembled WGS sequence"/>
</dbReference>
<evidence type="ECO:0000313" key="6">
    <source>
        <dbReference type="EMBL" id="KAH8081333.1"/>
    </source>
</evidence>
<dbReference type="AlphaFoldDB" id="A0A8K0UEC2"/>
<evidence type="ECO:0000256" key="4">
    <source>
        <dbReference type="ARBA" id="ARBA00022737"/>
    </source>
</evidence>
<evidence type="ECO:0000256" key="2">
    <source>
        <dbReference type="ARBA" id="ARBA00022448"/>
    </source>
</evidence>
<gene>
    <name evidence="6" type="ORF">BXZ70DRAFT_959889</name>
</gene>
<keyword evidence="5" id="KW-0653">Protein transport</keyword>
<keyword evidence="3" id="KW-0963">Cytoplasm</keyword>
<dbReference type="GO" id="GO:0006606">
    <property type="term" value="P:protein import into nucleus"/>
    <property type="evidence" value="ECO:0007669"/>
    <property type="project" value="InterPro"/>
</dbReference>
<dbReference type="PANTHER" id="PTHR10527">
    <property type="entry name" value="IMPORTIN BETA"/>
    <property type="match status" value="1"/>
</dbReference>
<organism evidence="6 7">
    <name type="scientific">Cristinia sonorae</name>
    <dbReference type="NCBI Taxonomy" id="1940300"/>
    <lineage>
        <taxon>Eukaryota</taxon>
        <taxon>Fungi</taxon>
        <taxon>Dikarya</taxon>
        <taxon>Basidiomycota</taxon>
        <taxon>Agaricomycotina</taxon>
        <taxon>Agaricomycetes</taxon>
        <taxon>Agaricomycetidae</taxon>
        <taxon>Agaricales</taxon>
        <taxon>Pleurotineae</taxon>
        <taxon>Stephanosporaceae</taxon>
        <taxon>Cristinia</taxon>
    </lineage>
</organism>
<dbReference type="GO" id="GO:0005737">
    <property type="term" value="C:cytoplasm"/>
    <property type="evidence" value="ECO:0007669"/>
    <property type="project" value="UniProtKB-SubCell"/>
</dbReference>
<dbReference type="Gene3D" id="1.25.10.10">
    <property type="entry name" value="Leucine-rich Repeat Variant"/>
    <property type="match status" value="1"/>
</dbReference>
<dbReference type="InterPro" id="IPR016024">
    <property type="entry name" value="ARM-type_fold"/>
</dbReference>
<protein>
    <submittedName>
        <fullName evidence="6">Armadillo-type protein</fullName>
    </submittedName>
</protein>